<evidence type="ECO:0000256" key="13">
    <source>
        <dbReference type="ARBA" id="ARBA00048390"/>
    </source>
</evidence>
<feature type="binding site" description="axial binding residue" evidence="14">
    <location>
        <position position="10"/>
    </location>
    <ligand>
        <name>heme</name>
        <dbReference type="ChEBI" id="CHEBI:30413"/>
    </ligand>
    <ligandPart>
        <name>Fe</name>
        <dbReference type="ChEBI" id="CHEBI:18248"/>
    </ligandPart>
</feature>
<feature type="transmembrane region" description="Helical" evidence="14">
    <location>
        <begin position="88"/>
        <end position="105"/>
    </location>
</feature>
<dbReference type="Pfam" id="PF03653">
    <property type="entry name" value="UPF0093"/>
    <property type="match status" value="1"/>
</dbReference>
<feature type="transmembrane region" description="Helical" evidence="14">
    <location>
        <begin position="150"/>
        <end position="172"/>
    </location>
</feature>
<dbReference type="AlphaFoldDB" id="A0A2T1DNU3"/>
<evidence type="ECO:0000256" key="2">
    <source>
        <dbReference type="ARBA" id="ARBA00005073"/>
    </source>
</evidence>
<dbReference type="GO" id="GO:0046872">
    <property type="term" value="F:metal ion binding"/>
    <property type="evidence" value="ECO:0007669"/>
    <property type="project" value="UniProtKB-KW"/>
</dbReference>
<feature type="binding site" description="axial binding residue" evidence="14">
    <location>
        <position position="91"/>
    </location>
    <ligand>
        <name>heme</name>
        <dbReference type="ChEBI" id="CHEBI:30413"/>
    </ligand>
    <ligandPart>
        <name>Fe</name>
        <dbReference type="ChEBI" id="CHEBI:18248"/>
    </ligandPart>
</feature>
<sequence length="198" mass="22571">MTYLWFKAFHLVGIVAWFAGMFYLPRLFVYHAEADEQSEPARTILKNQYQIMEKRLYSIIMTPAMLLTVVMAIGLVTTEPDVLKEPWLHAKLACVAVLLVYHHYCKIIMKRLAADECKMTGQQFRWFNELPTVFFVIVVMLAVFKNNLPTSATAWGIFAMIVAMAAIIQLYAKKRRLAKEKELAEATVATKSTSEVGA</sequence>
<dbReference type="EMBL" id="PVWG01000001">
    <property type="protein sequence ID" value="PSB22170.1"/>
    <property type="molecule type" value="Genomic_DNA"/>
</dbReference>
<gene>
    <name evidence="15" type="primary">hemJ</name>
    <name evidence="15" type="ORF">C7B65_01835</name>
</gene>
<evidence type="ECO:0000256" key="1">
    <source>
        <dbReference type="ARBA" id="ARBA00004651"/>
    </source>
</evidence>
<accession>A0A2T1DNU3</accession>
<evidence type="ECO:0000256" key="9">
    <source>
        <dbReference type="ARBA" id="ARBA00022989"/>
    </source>
</evidence>
<comment type="subcellular location">
    <subcellularLocation>
        <location evidence="1 14">Cell membrane</location>
        <topology evidence="1 14">Multi-pass membrane protein</topology>
    </subcellularLocation>
</comment>
<dbReference type="GO" id="GO:0070818">
    <property type="term" value="F:protoporphyrinogen oxidase activity"/>
    <property type="evidence" value="ECO:0007669"/>
    <property type="project" value="UniProtKB-UniRule"/>
</dbReference>
<dbReference type="EC" id="1.3.99.-" evidence="14"/>
<dbReference type="InterPro" id="IPR005265">
    <property type="entry name" value="HemJ-like"/>
</dbReference>
<evidence type="ECO:0000313" key="15">
    <source>
        <dbReference type="EMBL" id="PSB22170.1"/>
    </source>
</evidence>
<keyword evidence="12 14" id="KW-0472">Membrane</keyword>
<keyword evidence="6 14" id="KW-0349">Heme</keyword>
<evidence type="ECO:0000256" key="10">
    <source>
        <dbReference type="ARBA" id="ARBA00023002"/>
    </source>
</evidence>
<comment type="subunit">
    <text evidence="14">Homodimer.</text>
</comment>
<dbReference type="PANTHER" id="PTHR40255">
    <property type="entry name" value="UPF0093 MEMBRANE PROTEIN SLR1790"/>
    <property type="match status" value="1"/>
</dbReference>
<evidence type="ECO:0000256" key="6">
    <source>
        <dbReference type="ARBA" id="ARBA00022617"/>
    </source>
</evidence>
<keyword evidence="7 14" id="KW-0812">Transmembrane</keyword>
<dbReference type="UniPathway" id="UPA00251">
    <property type="reaction ID" value="UER00324"/>
</dbReference>
<dbReference type="GO" id="GO:0006782">
    <property type="term" value="P:protoporphyrinogen IX biosynthetic process"/>
    <property type="evidence" value="ECO:0007669"/>
    <property type="project" value="UniProtKB-UniRule"/>
</dbReference>
<dbReference type="NCBIfam" id="TIGR00701">
    <property type="entry name" value="protoporphyrinogen oxidase HemJ"/>
    <property type="match status" value="1"/>
</dbReference>
<keyword evidence="9 14" id="KW-1133">Transmembrane helix</keyword>
<keyword evidence="16" id="KW-1185">Reference proteome</keyword>
<reference evidence="15 16" key="1">
    <citation type="submission" date="2018-02" db="EMBL/GenBank/DDBJ databases">
        <authorList>
            <person name="Cohen D.B."/>
            <person name="Kent A.D."/>
        </authorList>
    </citation>
    <scope>NUCLEOTIDE SEQUENCE [LARGE SCALE GENOMIC DNA]</scope>
    <source>
        <strain evidence="15 16">ULC007</strain>
    </source>
</reference>
<evidence type="ECO:0000256" key="5">
    <source>
        <dbReference type="ARBA" id="ARBA00022475"/>
    </source>
</evidence>
<dbReference type="STRING" id="1920490.GCA_001895925_00915"/>
<comment type="catalytic activity">
    <reaction evidence="13 14">
        <text>protoporphyrinogen IX + 3 A = protoporphyrin IX + 3 AH2</text>
        <dbReference type="Rhea" id="RHEA:62000"/>
        <dbReference type="ChEBI" id="CHEBI:13193"/>
        <dbReference type="ChEBI" id="CHEBI:17499"/>
        <dbReference type="ChEBI" id="CHEBI:57306"/>
        <dbReference type="ChEBI" id="CHEBI:57307"/>
    </reaction>
</comment>
<keyword evidence="10 14" id="KW-0560">Oxidoreductase</keyword>
<comment type="caution">
    <text evidence="15">The sequence shown here is derived from an EMBL/GenBank/DDBJ whole genome shotgun (WGS) entry which is preliminary data.</text>
</comment>
<feature type="transmembrane region" description="Helical" evidence="14">
    <location>
        <begin position="56"/>
        <end position="76"/>
    </location>
</feature>
<evidence type="ECO:0000256" key="11">
    <source>
        <dbReference type="ARBA" id="ARBA00023004"/>
    </source>
</evidence>
<dbReference type="Proteomes" id="UP000238634">
    <property type="component" value="Unassembled WGS sequence"/>
</dbReference>
<organism evidence="15 16">
    <name type="scientific">Phormidesmis priestleyi ULC007</name>
    <dbReference type="NCBI Taxonomy" id="1920490"/>
    <lineage>
        <taxon>Bacteria</taxon>
        <taxon>Bacillati</taxon>
        <taxon>Cyanobacteriota</taxon>
        <taxon>Cyanophyceae</taxon>
        <taxon>Leptolyngbyales</taxon>
        <taxon>Leptolyngbyaceae</taxon>
        <taxon>Phormidesmis</taxon>
    </lineage>
</organism>
<dbReference type="GO" id="GO:0005886">
    <property type="term" value="C:plasma membrane"/>
    <property type="evidence" value="ECO:0007669"/>
    <property type="project" value="UniProtKB-SubCell"/>
</dbReference>
<evidence type="ECO:0000256" key="3">
    <source>
        <dbReference type="ARBA" id="ARBA00006501"/>
    </source>
</evidence>
<evidence type="ECO:0000256" key="7">
    <source>
        <dbReference type="ARBA" id="ARBA00022692"/>
    </source>
</evidence>
<proteinExistence type="inferred from homology"/>
<dbReference type="RefSeq" id="WP_073069188.1">
    <property type="nucleotide sequence ID" value="NZ_MPPI01000001.1"/>
</dbReference>
<evidence type="ECO:0000256" key="14">
    <source>
        <dbReference type="HAMAP-Rule" id="MF_02239"/>
    </source>
</evidence>
<dbReference type="PANTHER" id="PTHR40255:SF1">
    <property type="entry name" value="PROTOPORPHYRINOGEN IX OXIDASE"/>
    <property type="match status" value="1"/>
</dbReference>
<evidence type="ECO:0000313" key="16">
    <source>
        <dbReference type="Proteomes" id="UP000238634"/>
    </source>
</evidence>
<keyword evidence="5 14" id="KW-1003">Cell membrane</keyword>
<feature type="transmembrane region" description="Helical" evidence="14">
    <location>
        <begin position="6"/>
        <end position="24"/>
    </location>
</feature>
<comment type="cofactor">
    <cofactor evidence="14">
        <name>heme b</name>
        <dbReference type="ChEBI" id="CHEBI:60344"/>
    </cofactor>
    <text evidence="14">Binds 1 heme b (iron(II)-protoporphyrin IX) group per subunit.</text>
</comment>
<keyword evidence="8 14" id="KW-0479">Metal-binding</keyword>
<keyword evidence="11 14" id="KW-0408">Iron</keyword>
<reference evidence="15 16" key="2">
    <citation type="submission" date="2018-03" db="EMBL/GenBank/DDBJ databases">
        <title>The ancient ancestry and fast evolution of plastids.</title>
        <authorList>
            <person name="Moore K.R."/>
            <person name="Magnabosco C."/>
            <person name="Momper L."/>
            <person name="Gold D.A."/>
            <person name="Bosak T."/>
            <person name="Fournier G.P."/>
        </authorList>
    </citation>
    <scope>NUCLEOTIDE SEQUENCE [LARGE SCALE GENOMIC DNA]</scope>
    <source>
        <strain evidence="15 16">ULC007</strain>
    </source>
</reference>
<name>A0A2T1DNU3_9CYAN</name>
<comment type="pathway">
    <text evidence="2 14">Porphyrin-containing compound metabolism; protoporphyrin-IX biosynthesis; protoporphyrin-IX from protoporphyrinogen-IX: step 1/1.</text>
</comment>
<evidence type="ECO:0000256" key="12">
    <source>
        <dbReference type="ARBA" id="ARBA00023136"/>
    </source>
</evidence>
<evidence type="ECO:0000256" key="8">
    <source>
        <dbReference type="ARBA" id="ARBA00022723"/>
    </source>
</evidence>
<dbReference type="HAMAP" id="MF_02239">
    <property type="entry name" value="HemJ"/>
    <property type="match status" value="1"/>
</dbReference>
<comment type="function">
    <text evidence="14">Catalyzes the oxidation of protoporphyrinogen IX to protoporphyrin IX.</text>
</comment>
<comment type="similarity">
    <text evidence="3 14">Belongs to the HemJ family.</text>
</comment>
<feature type="transmembrane region" description="Helical" evidence="14">
    <location>
        <begin position="126"/>
        <end position="144"/>
    </location>
</feature>
<protein>
    <recommendedName>
        <fullName evidence="4 14">Protoporphyrinogen IX oxidase</fullName>
        <shortName evidence="14">PPO</shortName>
        <ecNumber evidence="14">1.3.99.-</ecNumber>
    </recommendedName>
</protein>
<dbReference type="OrthoDB" id="9800824at2"/>
<evidence type="ECO:0000256" key="4">
    <source>
        <dbReference type="ARBA" id="ARBA00017504"/>
    </source>
</evidence>